<dbReference type="Proteomes" id="UP001159427">
    <property type="component" value="Unassembled WGS sequence"/>
</dbReference>
<evidence type="ECO:0000313" key="2">
    <source>
        <dbReference type="EMBL" id="CAH3195357.1"/>
    </source>
</evidence>
<protein>
    <submittedName>
        <fullName evidence="2">Uncharacterized protein</fullName>
    </submittedName>
</protein>
<organism evidence="2 3">
    <name type="scientific">Porites evermanni</name>
    <dbReference type="NCBI Taxonomy" id="104178"/>
    <lineage>
        <taxon>Eukaryota</taxon>
        <taxon>Metazoa</taxon>
        <taxon>Cnidaria</taxon>
        <taxon>Anthozoa</taxon>
        <taxon>Hexacorallia</taxon>
        <taxon>Scleractinia</taxon>
        <taxon>Fungiina</taxon>
        <taxon>Poritidae</taxon>
        <taxon>Porites</taxon>
    </lineage>
</organism>
<evidence type="ECO:0000256" key="1">
    <source>
        <dbReference type="SAM" id="MobiDB-lite"/>
    </source>
</evidence>
<proteinExistence type="predicted"/>
<accession>A0ABN8SUY1</accession>
<comment type="caution">
    <text evidence="2">The sequence shown here is derived from an EMBL/GenBank/DDBJ whole genome shotgun (WGS) entry which is preliminary data.</text>
</comment>
<keyword evidence="3" id="KW-1185">Reference proteome</keyword>
<feature type="region of interest" description="Disordered" evidence="1">
    <location>
        <begin position="76"/>
        <end position="149"/>
    </location>
</feature>
<reference evidence="2 3" key="1">
    <citation type="submission" date="2022-05" db="EMBL/GenBank/DDBJ databases">
        <authorList>
            <consortium name="Genoscope - CEA"/>
            <person name="William W."/>
        </authorList>
    </citation>
    <scope>NUCLEOTIDE SEQUENCE [LARGE SCALE GENOMIC DNA]</scope>
</reference>
<feature type="compositionally biased region" description="Polar residues" evidence="1">
    <location>
        <begin position="125"/>
        <end position="141"/>
    </location>
</feature>
<evidence type="ECO:0000313" key="3">
    <source>
        <dbReference type="Proteomes" id="UP001159427"/>
    </source>
</evidence>
<sequence>MATNLCTSASRKSLAFTLSTHGSALTDVVDKWLLRRTEDQEVRVQALPGADNASEPNNRGTEDVKAYASCSVAPTSPKVTENPLYKRVAPPFSGPKPATQRYELVKPSSDEEASPPDSPLPELRSIQNPNYENTLPLTTPENVLPDANC</sequence>
<name>A0ABN8SUY1_9CNID</name>
<gene>
    <name evidence="2" type="ORF">PEVE_00030063</name>
</gene>
<dbReference type="EMBL" id="CALNXI010004235">
    <property type="protein sequence ID" value="CAH3195357.1"/>
    <property type="molecule type" value="Genomic_DNA"/>
</dbReference>